<feature type="region of interest" description="Disordered" evidence="1">
    <location>
        <begin position="1"/>
        <end position="33"/>
    </location>
</feature>
<dbReference type="InParanoid" id="T1EZE0"/>
<feature type="compositionally biased region" description="Polar residues" evidence="1">
    <location>
        <begin position="19"/>
        <end position="33"/>
    </location>
</feature>
<dbReference type="GeneID" id="20201940"/>
<accession>T1EZE0</accession>
<feature type="region of interest" description="Disordered" evidence="1">
    <location>
        <begin position="719"/>
        <end position="914"/>
    </location>
</feature>
<evidence type="ECO:0000313" key="4">
    <source>
        <dbReference type="Proteomes" id="UP000015101"/>
    </source>
</evidence>
<proteinExistence type="predicted"/>
<feature type="compositionally biased region" description="Low complexity" evidence="1">
    <location>
        <begin position="722"/>
        <end position="739"/>
    </location>
</feature>
<feature type="compositionally biased region" description="Basic and acidic residues" evidence="1">
    <location>
        <begin position="332"/>
        <end position="346"/>
    </location>
</feature>
<feature type="region of interest" description="Disordered" evidence="1">
    <location>
        <begin position="281"/>
        <end position="346"/>
    </location>
</feature>
<evidence type="ECO:0000256" key="1">
    <source>
        <dbReference type="SAM" id="MobiDB-lite"/>
    </source>
</evidence>
<dbReference type="EMBL" id="AMQM01002783">
    <property type="status" value="NOT_ANNOTATED_CDS"/>
    <property type="molecule type" value="Genomic_DNA"/>
</dbReference>
<feature type="compositionally biased region" description="Basic and acidic residues" evidence="1">
    <location>
        <begin position="296"/>
        <end position="321"/>
    </location>
</feature>
<feature type="compositionally biased region" description="Polar residues" evidence="1">
    <location>
        <begin position="461"/>
        <end position="471"/>
    </location>
</feature>
<feature type="compositionally biased region" description="Polar residues" evidence="1">
    <location>
        <begin position="782"/>
        <end position="828"/>
    </location>
</feature>
<dbReference type="HOGENOM" id="CLU_312669_0_0_1"/>
<reference evidence="4" key="1">
    <citation type="submission" date="2012-12" db="EMBL/GenBank/DDBJ databases">
        <authorList>
            <person name="Hellsten U."/>
            <person name="Grimwood J."/>
            <person name="Chapman J.A."/>
            <person name="Shapiro H."/>
            <person name="Aerts A."/>
            <person name="Otillar R.P."/>
            <person name="Terry A.Y."/>
            <person name="Boore J.L."/>
            <person name="Simakov O."/>
            <person name="Marletaz F."/>
            <person name="Cho S.-J."/>
            <person name="Edsinger-Gonzales E."/>
            <person name="Havlak P."/>
            <person name="Kuo D.-H."/>
            <person name="Larsson T."/>
            <person name="Lv J."/>
            <person name="Arendt D."/>
            <person name="Savage R."/>
            <person name="Osoegawa K."/>
            <person name="de Jong P."/>
            <person name="Lindberg D.R."/>
            <person name="Seaver E.C."/>
            <person name="Weisblat D.A."/>
            <person name="Putnam N.H."/>
            <person name="Grigoriev I.V."/>
            <person name="Rokhsar D.S."/>
        </authorList>
    </citation>
    <scope>NUCLEOTIDE SEQUENCE</scope>
</reference>
<feature type="compositionally biased region" description="Basic residues" evidence="1">
    <location>
        <begin position="536"/>
        <end position="547"/>
    </location>
</feature>
<dbReference type="EMBL" id="KB095858">
    <property type="protein sequence ID" value="ESO10927.1"/>
    <property type="molecule type" value="Genomic_DNA"/>
</dbReference>
<reference evidence="2 4" key="2">
    <citation type="journal article" date="2013" name="Nature">
        <title>Insights into bilaterian evolution from three spiralian genomes.</title>
        <authorList>
            <person name="Simakov O."/>
            <person name="Marletaz F."/>
            <person name="Cho S.J."/>
            <person name="Edsinger-Gonzales E."/>
            <person name="Havlak P."/>
            <person name="Hellsten U."/>
            <person name="Kuo D.H."/>
            <person name="Larsson T."/>
            <person name="Lv J."/>
            <person name="Arendt D."/>
            <person name="Savage R."/>
            <person name="Osoegawa K."/>
            <person name="de Jong P."/>
            <person name="Grimwood J."/>
            <person name="Chapman J.A."/>
            <person name="Shapiro H."/>
            <person name="Aerts A."/>
            <person name="Otillar R.P."/>
            <person name="Terry A.Y."/>
            <person name="Boore J.L."/>
            <person name="Grigoriev I.V."/>
            <person name="Lindberg D.R."/>
            <person name="Seaver E.C."/>
            <person name="Weisblat D.A."/>
            <person name="Putnam N.H."/>
            <person name="Rokhsar D.S."/>
        </authorList>
    </citation>
    <scope>NUCLEOTIDE SEQUENCE</scope>
</reference>
<dbReference type="CTD" id="20201940"/>
<evidence type="ECO:0000313" key="3">
    <source>
        <dbReference type="EnsemblMetazoa" id="HelroP167442"/>
    </source>
</evidence>
<feature type="compositionally biased region" description="Polar residues" evidence="1">
    <location>
        <begin position="849"/>
        <end position="870"/>
    </location>
</feature>
<feature type="compositionally biased region" description="Low complexity" evidence="1">
    <location>
        <begin position="880"/>
        <end position="889"/>
    </location>
</feature>
<organism evidence="3 4">
    <name type="scientific">Helobdella robusta</name>
    <name type="common">Californian leech</name>
    <dbReference type="NCBI Taxonomy" id="6412"/>
    <lineage>
        <taxon>Eukaryota</taxon>
        <taxon>Metazoa</taxon>
        <taxon>Spiralia</taxon>
        <taxon>Lophotrochozoa</taxon>
        <taxon>Annelida</taxon>
        <taxon>Clitellata</taxon>
        <taxon>Hirudinea</taxon>
        <taxon>Rhynchobdellida</taxon>
        <taxon>Glossiphoniidae</taxon>
        <taxon>Helobdella</taxon>
    </lineage>
</organism>
<keyword evidence="4" id="KW-1185">Reference proteome</keyword>
<dbReference type="Proteomes" id="UP000015101">
    <property type="component" value="Unassembled WGS sequence"/>
</dbReference>
<feature type="compositionally biased region" description="Basic and acidic residues" evidence="1">
    <location>
        <begin position="830"/>
        <end position="839"/>
    </location>
</feature>
<feature type="compositionally biased region" description="Polar residues" evidence="1">
    <location>
        <begin position="239"/>
        <end position="261"/>
    </location>
</feature>
<dbReference type="AlphaFoldDB" id="T1EZE0"/>
<gene>
    <name evidence="3" type="primary">20201940</name>
    <name evidence="2" type="ORF">HELRODRAFT_167442</name>
</gene>
<feature type="region of interest" description="Disordered" evidence="1">
    <location>
        <begin position="209"/>
        <end position="263"/>
    </location>
</feature>
<feature type="compositionally biased region" description="Low complexity" evidence="1">
    <location>
        <begin position="501"/>
        <end position="530"/>
    </location>
</feature>
<dbReference type="EnsemblMetazoa" id="HelroT167442">
    <property type="protein sequence ID" value="HelroP167442"/>
    <property type="gene ID" value="HelroG167442"/>
</dbReference>
<dbReference type="RefSeq" id="XP_009011196.1">
    <property type="nucleotide sequence ID" value="XM_009012948.1"/>
</dbReference>
<name>T1EZE0_HELRO</name>
<feature type="compositionally biased region" description="Basic residues" evidence="1">
    <location>
        <begin position="281"/>
        <end position="295"/>
    </location>
</feature>
<reference evidence="3" key="3">
    <citation type="submission" date="2015-06" db="UniProtKB">
        <authorList>
            <consortium name="EnsemblMetazoa"/>
        </authorList>
    </citation>
    <scope>IDENTIFICATION</scope>
</reference>
<feature type="region of interest" description="Disordered" evidence="1">
    <location>
        <begin position="501"/>
        <end position="556"/>
    </location>
</feature>
<protein>
    <submittedName>
        <fullName evidence="2 3">Uncharacterized protein</fullName>
    </submittedName>
</protein>
<feature type="compositionally biased region" description="Low complexity" evidence="1">
    <location>
        <begin position="132"/>
        <end position="154"/>
    </location>
</feature>
<evidence type="ECO:0000313" key="2">
    <source>
        <dbReference type="EMBL" id="ESO10927.1"/>
    </source>
</evidence>
<sequence length="938" mass="105552">MARVFKEKPNISYEDDATCSPSNVPSSFSTTPYETVVSKKVTSRKTPYSYVVSETSHRVTSFSIHKSDENTNNNREKDNFETLDSLKTCSKSSRSKQTVSTYVSRSLTESISFYTDVNFNTSRKENRKDIKTPTTTSSDSSKSSGKESLSGSSSRSEDGKTAGKRKAKRICSEIRVDEISLVYDSKRSDDSLLKSSDKLTFKKDAKKIGYNKNADVPPSRERKCKKKALKESKSLKRVNVSTSVSTFKTESTKSPGASSIGSYIYSDASSDMMMTKPKFKKLYKRFKKKRKMKGTKKPEKPEALDKQKSDENGSKRNKSESDANLSKLPKNKKTDGTDVKNRKCPADKKTCARDLKKCANDSKSNNKNKCAIEGSLLSKKTSKVPRAKTSDLSTRQVFDFHFAEYRLTPIESDRNFYKYKDINVKNLSKKLSKNLMQECRDSKIVARSYALNKISGSFNNRNLSQHNRLNIPSNKSKKSSSTTSKPNLINTLVDTSSMSSLSSHSSSSCSSTTNPSLLSSNSDSYSSCTSVETIKNGKKGKNNKTHSNRNASSSSANTDLVYKELMSQTTYSLNTVASLKYPTTKHFSSNHKQVSSESLMRNNSNSFEPTLEIVEKQMTKDGNIEEYFNMRRDLEIIVKHLKNTEQKKKLKHLIQSYLEVIRAEMSQSDKRADENEDPVKLRRDWNILYKLVIREINDEITKERVKQLLRNIANSFKDRSANKTSNSKNTRNSSSTDSKMLSNILLTSEKNKIYPVKPKKSHKKDDTVSTNVSNSQSKSSTMLTENEVLSTSNASALSRTSTDQTTHQPTSAVSIATENANTNKSAGSGTRKENFDKSSKSNLNSLSSRFTPNTFTNFFSKMNPLDNNSAEKPKKRNKNNDVNNNNNTNESDSRVTINMKKPSKKKSSRSKVVYHTYYSRQKSKLFRPKMSCEVNNST</sequence>
<feature type="region of interest" description="Disordered" evidence="1">
    <location>
        <begin position="124"/>
        <end position="167"/>
    </location>
</feature>
<feature type="region of interest" description="Disordered" evidence="1">
    <location>
        <begin position="461"/>
        <end position="488"/>
    </location>
</feature>
<dbReference type="KEGG" id="hro:HELRODRAFT_167442"/>
<feature type="compositionally biased region" description="Low complexity" evidence="1">
    <location>
        <begin position="768"/>
        <end position="781"/>
    </location>
</feature>